<accession>A0A3A5H9P9</accession>
<dbReference type="OrthoDB" id="4464900at2"/>
<dbReference type="RefSeq" id="WP_120061335.1">
    <property type="nucleotide sequence ID" value="NZ_QYRP01000002.1"/>
</dbReference>
<comment type="caution">
    <text evidence="1">The sequence shown here is derived from an EMBL/GenBank/DDBJ whole genome shotgun (WGS) entry which is preliminary data.</text>
</comment>
<dbReference type="Proteomes" id="UP000276542">
    <property type="component" value="Unassembled WGS sequence"/>
</dbReference>
<proteinExistence type="predicted"/>
<dbReference type="EMBL" id="QYRP01000002">
    <property type="protein sequence ID" value="RJS47369.1"/>
    <property type="molecule type" value="Genomic_DNA"/>
</dbReference>
<organism evidence="1 2">
    <name type="scientific">Nocardioides cavernaquae</name>
    <dbReference type="NCBI Taxonomy" id="2321396"/>
    <lineage>
        <taxon>Bacteria</taxon>
        <taxon>Bacillati</taxon>
        <taxon>Actinomycetota</taxon>
        <taxon>Actinomycetes</taxon>
        <taxon>Propionibacteriales</taxon>
        <taxon>Nocardioidaceae</taxon>
        <taxon>Nocardioides</taxon>
    </lineage>
</organism>
<evidence type="ECO:0000313" key="2">
    <source>
        <dbReference type="Proteomes" id="UP000276542"/>
    </source>
</evidence>
<dbReference type="InterPro" id="IPR046491">
    <property type="entry name" value="DUF6584"/>
</dbReference>
<evidence type="ECO:0000313" key="1">
    <source>
        <dbReference type="EMBL" id="RJS47369.1"/>
    </source>
</evidence>
<evidence type="ECO:0008006" key="3">
    <source>
        <dbReference type="Google" id="ProtNLM"/>
    </source>
</evidence>
<reference evidence="2" key="1">
    <citation type="submission" date="2018-09" db="EMBL/GenBank/DDBJ databases">
        <authorList>
            <person name="Zhu H."/>
        </authorList>
    </citation>
    <scope>NUCLEOTIDE SEQUENCE [LARGE SCALE GENOMIC DNA]</scope>
    <source>
        <strain evidence="2">K1W22B-1</strain>
    </source>
</reference>
<keyword evidence="2" id="KW-1185">Reference proteome</keyword>
<name>A0A3A5H9P9_9ACTN</name>
<dbReference type="AlphaFoldDB" id="A0A3A5H9P9"/>
<protein>
    <recommendedName>
        <fullName evidence="3">Helix-turn-helix transcriptional regulator</fullName>
    </recommendedName>
</protein>
<dbReference type="Pfam" id="PF20225">
    <property type="entry name" value="DUF6584"/>
    <property type="match status" value="1"/>
</dbReference>
<gene>
    <name evidence="1" type="ORF">D4739_14855</name>
</gene>
<sequence>MTDALARARADLAAGRPWKARDRLTGLLTVRQDPELLDLLATVHFEMQDLPAAGALWFATGRTDADALEAIAARLAMQPG</sequence>